<feature type="domain" description="Fe2OG dioxygenase" evidence="11">
    <location>
        <begin position="411"/>
        <end position="514"/>
    </location>
</feature>
<dbReference type="SMART" id="SM00702">
    <property type="entry name" value="P4Hc"/>
    <property type="match status" value="1"/>
</dbReference>
<proteinExistence type="inferred from homology"/>
<evidence type="ECO:0000259" key="11">
    <source>
        <dbReference type="PROSITE" id="PS51471"/>
    </source>
</evidence>
<keyword evidence="13" id="KW-1185">Reference proteome</keyword>
<dbReference type="InterPro" id="IPR005123">
    <property type="entry name" value="Oxoglu/Fe-dep_dioxygenase_dom"/>
</dbReference>
<name>A0A8J2P3Y0_9HEXA</name>
<evidence type="ECO:0000313" key="12">
    <source>
        <dbReference type="EMBL" id="CAG7730129.1"/>
    </source>
</evidence>
<evidence type="ECO:0000256" key="8">
    <source>
        <dbReference type="ARBA" id="ARBA00022964"/>
    </source>
</evidence>
<organism evidence="12 13">
    <name type="scientific">Allacma fusca</name>
    <dbReference type="NCBI Taxonomy" id="39272"/>
    <lineage>
        <taxon>Eukaryota</taxon>
        <taxon>Metazoa</taxon>
        <taxon>Ecdysozoa</taxon>
        <taxon>Arthropoda</taxon>
        <taxon>Hexapoda</taxon>
        <taxon>Collembola</taxon>
        <taxon>Symphypleona</taxon>
        <taxon>Sminthuridae</taxon>
        <taxon>Allacma</taxon>
    </lineage>
</organism>
<evidence type="ECO:0000256" key="10">
    <source>
        <dbReference type="ARBA" id="ARBA00023004"/>
    </source>
</evidence>
<dbReference type="EMBL" id="CAJVCH010189344">
    <property type="protein sequence ID" value="CAG7730129.1"/>
    <property type="molecule type" value="Genomic_DNA"/>
</dbReference>
<reference evidence="12" key="1">
    <citation type="submission" date="2021-06" db="EMBL/GenBank/DDBJ databases">
        <authorList>
            <person name="Hodson N. C."/>
            <person name="Mongue J. A."/>
            <person name="Jaron S. K."/>
        </authorList>
    </citation>
    <scope>NUCLEOTIDE SEQUENCE</scope>
</reference>
<evidence type="ECO:0000256" key="3">
    <source>
        <dbReference type="ARBA" id="ARBA00004319"/>
    </source>
</evidence>
<evidence type="ECO:0000256" key="2">
    <source>
        <dbReference type="ARBA" id="ARBA00002035"/>
    </source>
</evidence>
<dbReference type="InterPro" id="IPR045054">
    <property type="entry name" value="P4HA-like"/>
</dbReference>
<comment type="cofactor">
    <cofactor evidence="1">
        <name>L-ascorbate</name>
        <dbReference type="ChEBI" id="CHEBI:38290"/>
    </cofactor>
</comment>
<dbReference type="EC" id="1.14.11.2" evidence="5"/>
<evidence type="ECO:0000256" key="7">
    <source>
        <dbReference type="ARBA" id="ARBA00022896"/>
    </source>
</evidence>
<dbReference type="PANTHER" id="PTHR10869">
    <property type="entry name" value="PROLYL 4-HYDROXYLASE ALPHA SUBUNIT"/>
    <property type="match status" value="1"/>
</dbReference>
<dbReference type="GO" id="GO:0004656">
    <property type="term" value="F:procollagen-proline 4-dioxygenase activity"/>
    <property type="evidence" value="ECO:0007669"/>
    <property type="project" value="UniProtKB-EC"/>
</dbReference>
<dbReference type="PROSITE" id="PS51471">
    <property type="entry name" value="FE2OG_OXY"/>
    <property type="match status" value="1"/>
</dbReference>
<dbReference type="OrthoDB" id="420380at2759"/>
<dbReference type="AlphaFoldDB" id="A0A8J2P3Y0"/>
<evidence type="ECO:0000256" key="6">
    <source>
        <dbReference type="ARBA" id="ARBA00022723"/>
    </source>
</evidence>
<gene>
    <name evidence="12" type="ORF">AFUS01_LOCUS18798</name>
</gene>
<evidence type="ECO:0000256" key="9">
    <source>
        <dbReference type="ARBA" id="ARBA00023002"/>
    </source>
</evidence>
<comment type="similarity">
    <text evidence="4">Belongs to the P4HA family.</text>
</comment>
<keyword evidence="7" id="KW-0847">Vitamin C</keyword>
<sequence length="555" mass="64044">MHLFLQISAQEGIKRRLYGQFISDLKLLARFDLEVVGHFMDINLTTRKLPIGSDILRQIEKYLQDFYGAREYSKDSNASENISMNPVCAFRIIRRVKYLLQNSILKALFRVKFGDELRRIVLFLFKNGWIKTEDFEFIIDSILRLASVYNVDANKFAMGQISETHITNSTLNSIHCYEIATVAIQRENFVSAIEWLELAKEKNLADQLTSLPFVEILLRKAIDEHNMYFEEDLMMDLEPNFFSRKITYMPNDSKNAIKLQSLQYEAFKGKKGKRDKYYQVNYLGLCSGRHFQTDEEKLQLFCWNEFKIHPSFRIGPIKMEFWARNPDIVQIYEILHESEIETIISDTSPNMAVSKFVGKKTSTSDGRGAKLEIADRKVRSSVNTWFTGSESMKLSQKIERITGLLAVSPSAAEQLQIASYSLGGHNSPHSDSDELRKVWTEGPRIATFMFYLNDVEEGGSTAFTSLGVAAKPSKGSALFWYNVFSDGTTDWDVIHGACPVLIGEKWVANKWIHFYDQFLLRKCGMRRKERFQIPVNNMFEIEVHKLSASTFPMYL</sequence>
<dbReference type="Pfam" id="PF08336">
    <property type="entry name" value="P4Ha_N"/>
    <property type="match status" value="1"/>
</dbReference>
<protein>
    <recommendedName>
        <fullName evidence="5">procollagen-proline 4-dioxygenase</fullName>
        <ecNumber evidence="5">1.14.11.2</ecNumber>
    </recommendedName>
</protein>
<comment type="subcellular location">
    <subcellularLocation>
        <location evidence="3">Endoplasmic reticulum lumen</location>
    </subcellularLocation>
</comment>
<evidence type="ECO:0000256" key="5">
    <source>
        <dbReference type="ARBA" id="ARBA00012269"/>
    </source>
</evidence>
<dbReference type="InterPro" id="IPR006620">
    <property type="entry name" value="Pro_4_hyd_alph"/>
</dbReference>
<keyword evidence="6" id="KW-0479">Metal-binding</keyword>
<dbReference type="InterPro" id="IPR044862">
    <property type="entry name" value="Pro_4_hyd_alph_FE2OG_OXY"/>
</dbReference>
<evidence type="ECO:0000256" key="1">
    <source>
        <dbReference type="ARBA" id="ARBA00001961"/>
    </source>
</evidence>
<keyword evidence="9" id="KW-0560">Oxidoreductase</keyword>
<comment type="caution">
    <text evidence="12">The sequence shown here is derived from an EMBL/GenBank/DDBJ whole genome shotgun (WGS) entry which is preliminary data.</text>
</comment>
<dbReference type="Pfam" id="PF13640">
    <property type="entry name" value="2OG-FeII_Oxy_3"/>
    <property type="match status" value="1"/>
</dbReference>
<keyword evidence="8" id="KW-0223">Dioxygenase</keyword>
<dbReference type="GO" id="GO:0005788">
    <property type="term" value="C:endoplasmic reticulum lumen"/>
    <property type="evidence" value="ECO:0007669"/>
    <property type="project" value="UniProtKB-SubCell"/>
</dbReference>
<accession>A0A8J2P3Y0</accession>
<dbReference type="InterPro" id="IPR013547">
    <property type="entry name" value="P4H_N"/>
</dbReference>
<dbReference type="PANTHER" id="PTHR10869:SF244">
    <property type="entry name" value="PROLYL 4-HYDROXYLASE SUBUNIT ALPHA-2"/>
    <property type="match status" value="1"/>
</dbReference>
<evidence type="ECO:0000313" key="13">
    <source>
        <dbReference type="Proteomes" id="UP000708208"/>
    </source>
</evidence>
<dbReference type="GO" id="GO:0031418">
    <property type="term" value="F:L-ascorbic acid binding"/>
    <property type="evidence" value="ECO:0007669"/>
    <property type="project" value="UniProtKB-KW"/>
</dbReference>
<evidence type="ECO:0000256" key="4">
    <source>
        <dbReference type="ARBA" id="ARBA00006511"/>
    </source>
</evidence>
<comment type="function">
    <text evidence="2">Catalyzes the post-translational formation of 4-hydroxyproline in -Xaa-Pro-Gly- sequences in collagens and other proteins.</text>
</comment>
<dbReference type="GO" id="GO:0005506">
    <property type="term" value="F:iron ion binding"/>
    <property type="evidence" value="ECO:0007669"/>
    <property type="project" value="InterPro"/>
</dbReference>
<dbReference type="Proteomes" id="UP000708208">
    <property type="component" value="Unassembled WGS sequence"/>
</dbReference>
<keyword evidence="10" id="KW-0408">Iron</keyword>